<dbReference type="EMBL" id="NEVK01000006">
    <property type="protein sequence ID" value="OZI17919.1"/>
    <property type="molecule type" value="Genomic_DNA"/>
</dbReference>
<dbReference type="RefSeq" id="WP_094796942.1">
    <property type="nucleotide sequence ID" value="NZ_NEVK01000006.1"/>
</dbReference>
<name>A0A261QYR8_9BORD</name>
<organism evidence="1 2">
    <name type="scientific">Bordetella genomosp. 7</name>
    <dbReference type="NCBI Taxonomy" id="1416805"/>
    <lineage>
        <taxon>Bacteria</taxon>
        <taxon>Pseudomonadati</taxon>
        <taxon>Pseudomonadota</taxon>
        <taxon>Betaproteobacteria</taxon>
        <taxon>Burkholderiales</taxon>
        <taxon>Alcaligenaceae</taxon>
        <taxon>Bordetella</taxon>
    </lineage>
</organism>
<dbReference type="AlphaFoldDB" id="A0A261QYR8"/>
<sequence>MNAGYYDLHIDQGATFRLLFTWKDSEGEPVDLSGCEARMQMRYIHPDDLVLSLSTGDGDIVLGGTAGTVELKLEPERTAPLTQLTGAYDLEIVYQGGDIVRLLQGRWFISREVTR</sequence>
<keyword evidence="2" id="KW-1185">Reference proteome</keyword>
<reference evidence="2" key="1">
    <citation type="submission" date="2017-05" db="EMBL/GenBank/DDBJ databases">
        <title>Complete and WGS of Bordetella genogroups.</title>
        <authorList>
            <person name="Spilker T."/>
            <person name="Lipuma J."/>
        </authorList>
    </citation>
    <scope>NUCLEOTIDE SEQUENCE [LARGE SCALE GENOMIC DNA]</scope>
    <source>
        <strain evidence="2">AU18089</strain>
    </source>
</reference>
<accession>A0A261QYR8</accession>
<evidence type="ECO:0000313" key="2">
    <source>
        <dbReference type="Proteomes" id="UP000216947"/>
    </source>
</evidence>
<evidence type="ECO:0000313" key="1">
    <source>
        <dbReference type="EMBL" id="OZI17919.1"/>
    </source>
</evidence>
<comment type="caution">
    <text evidence="1">The sequence shown here is derived from an EMBL/GenBank/DDBJ whole genome shotgun (WGS) entry which is preliminary data.</text>
</comment>
<proteinExistence type="predicted"/>
<dbReference type="Proteomes" id="UP000216947">
    <property type="component" value="Unassembled WGS sequence"/>
</dbReference>
<protein>
    <submittedName>
        <fullName evidence="1">Uncharacterized protein</fullName>
    </submittedName>
</protein>
<gene>
    <name evidence="1" type="ORF">CAL19_12615</name>
</gene>